<evidence type="ECO:0000313" key="1">
    <source>
        <dbReference type="EMBL" id="KAI4867175.1"/>
    </source>
</evidence>
<sequence>MNRRPSRTIAQLWREAIEEYKKELEKDTRPKMSPRKSLSKSTDLAVMKLQEKGEDMNKLFSDIVFKHFGSDHSNFISARHPGTRGDQMRTLFRNVCNHVQDAVGLAGDFAGLTYPPASAISQALLFALKACNGVSEKLDEIEKFYEKVQYFFERLSLIERRLPPEHAFGEPLIRVFIAILNVCGTARKYARDGRTMSFLKGLVAKDDGLANHLKVITDRMNDLESSVVMATLGTVTKTKGDVELLVGKLGAFLHRTSSPNMPGYGLIEDRESRHAILPNRRTWLPHTSERDRGSRNFEASTRILSQLSGGTEVPLGEWMKEMERRYVRGTCMWIEDRLSRLSLEENDAIRRIYITGKRGTGKTMLAFYVYRYLKHLYLSKSSSHYVVIYFSFSIESGKVWSVDNMLSYCILQIAEEDELRRSKIEESIVSSKSKPDLLELLVSAFNRPDDNLKKLFIVVDGTDSIDKQRFDEAINTISANLPIALILTTLAEASSPKEHDQQKNISLEGNRLKSELSQFAKARLETFQRLRILPTHKKERVVKVVCDRADSFFYVDHALHWLNTNRNGFLNQLKCLDTTELVFRALFEACFERRTHRQRLQVHCLFVWLAYTRAHMSLSAASMLMSIISEWKLPEDLQIPPGGDANSSRGFNIHGEIDTRLARLLAFSAMPVEVPMSLNDIVRKDEDGDDDYNTMFGFSAPWLPDYFRANFTSLFSYDNKFLMLKMVVGILTMKDRGAQSRDMPMTTQTRVRTERELVSYASGSWSEYVDIGDDSRMDRKEDGARLVSKVMCNENGAMRRLEDHCRVKNPERLSILSEVGFRHLQELCSGISFAMVEDADARHLVEQVSGGSAMYSLYAARKHVQSWWTAKTPLDAHTSFQFARRAVSQAFEEMRGGRSYEYLKERIHNSLGLKLEVADVKSLIEITKPSFESTHQPRRNLEEIQKEEIRHIKLLSESFGGWRSLCGGDCKINARDECRRATQLRCRAMALRFNGHFKEALEDINKALSCQKLELGEEWKFKLLDRKGRIHFGQLEDIDGYHSDMTTNPERDPFDEKRIIALNGASSAFKRALGVISENIEGRYDEKIFMIHQMSAKVAAMLDKADDSLQSVGKATKDILDGGPQVLVYFKDIVSIMAANKRWGQINELLAKVPRQQLAAGCTSQTHEALHRAAAKGEEANRRILDSMYEESVRALQSGSMLLPANSVRVWWAIFKRHIKKDLIEAKDILQDVLRSSESEVDVQTITSASWQLGEILLGEFYGADSSAANESAGEMLTRREEIHERMIRLVRTVTNLVPNFQSELSQTSILLTLMEVGMGSIKLAQRQANTVFDACWEALTDDKASNDLLGFQMLAKILAVVPALTEDAKNAASCQFYIVDEQLYKHETQEPDVPSPGDGYDPILPLEQKAPPDGRRSSRPGIPKARKREDLEYYAAFQAVKCGGSCGRVIGPNLERSYLCYYCTNTTLCEECYRSRRGSQDEWRVRCPAYHRHVEFSFLKANGVTKKDPVLSNEEYRELQGWLKGLKGKWNKAWIDFVQIAISDGVRSSSSSQSSKRQRTG</sequence>
<reference evidence="1 2" key="1">
    <citation type="journal article" date="2022" name="New Phytol.">
        <title>Ecological generalism drives hyperdiversity of secondary metabolite gene clusters in xylarialean endophytes.</title>
        <authorList>
            <person name="Franco M.E.E."/>
            <person name="Wisecaver J.H."/>
            <person name="Arnold A.E."/>
            <person name="Ju Y.M."/>
            <person name="Slot J.C."/>
            <person name="Ahrendt S."/>
            <person name="Moore L.P."/>
            <person name="Eastman K.E."/>
            <person name="Scott K."/>
            <person name="Konkel Z."/>
            <person name="Mondo S.J."/>
            <person name="Kuo A."/>
            <person name="Hayes R.D."/>
            <person name="Haridas S."/>
            <person name="Andreopoulos B."/>
            <person name="Riley R."/>
            <person name="LaButti K."/>
            <person name="Pangilinan J."/>
            <person name="Lipzen A."/>
            <person name="Amirebrahimi M."/>
            <person name="Yan J."/>
            <person name="Adam C."/>
            <person name="Keymanesh K."/>
            <person name="Ng V."/>
            <person name="Louie K."/>
            <person name="Northen T."/>
            <person name="Drula E."/>
            <person name="Henrissat B."/>
            <person name="Hsieh H.M."/>
            <person name="Youens-Clark K."/>
            <person name="Lutzoni F."/>
            <person name="Miadlikowska J."/>
            <person name="Eastwood D.C."/>
            <person name="Hamelin R.C."/>
            <person name="Grigoriev I.V."/>
            <person name="U'Ren J.M."/>
        </authorList>
    </citation>
    <scope>NUCLEOTIDE SEQUENCE [LARGE SCALE GENOMIC DNA]</scope>
    <source>
        <strain evidence="1 2">CBS 119005</strain>
    </source>
</reference>
<evidence type="ECO:0000313" key="2">
    <source>
        <dbReference type="Proteomes" id="UP001497700"/>
    </source>
</evidence>
<name>A0ACB9Z602_9PEZI</name>
<protein>
    <submittedName>
        <fullName evidence="1">Uncharacterized protein</fullName>
    </submittedName>
</protein>
<accession>A0ACB9Z602</accession>
<dbReference type="Proteomes" id="UP001497700">
    <property type="component" value="Unassembled WGS sequence"/>
</dbReference>
<organism evidence="1 2">
    <name type="scientific">Hypoxylon rubiginosum</name>
    <dbReference type="NCBI Taxonomy" id="110542"/>
    <lineage>
        <taxon>Eukaryota</taxon>
        <taxon>Fungi</taxon>
        <taxon>Dikarya</taxon>
        <taxon>Ascomycota</taxon>
        <taxon>Pezizomycotina</taxon>
        <taxon>Sordariomycetes</taxon>
        <taxon>Xylariomycetidae</taxon>
        <taxon>Xylariales</taxon>
        <taxon>Hypoxylaceae</taxon>
        <taxon>Hypoxylon</taxon>
    </lineage>
</organism>
<dbReference type="EMBL" id="MU393450">
    <property type="protein sequence ID" value="KAI4867175.1"/>
    <property type="molecule type" value="Genomic_DNA"/>
</dbReference>
<comment type="caution">
    <text evidence="1">The sequence shown here is derived from an EMBL/GenBank/DDBJ whole genome shotgun (WGS) entry which is preliminary data.</text>
</comment>
<gene>
    <name evidence="1" type="ORF">F4820DRAFT_414613</name>
</gene>
<proteinExistence type="predicted"/>
<keyword evidence="2" id="KW-1185">Reference proteome</keyword>